<gene>
    <name evidence="2" type="ORF">BXA13_00720</name>
</gene>
<evidence type="ECO:0000313" key="2">
    <source>
        <dbReference type="EMBL" id="EAJ5680836.1"/>
    </source>
</evidence>
<dbReference type="CDD" id="cd00761">
    <property type="entry name" value="Glyco_tranf_GTA_type"/>
    <property type="match status" value="1"/>
</dbReference>
<reference evidence="2 3" key="1">
    <citation type="submission" date="2018-05" db="EMBL/GenBank/DDBJ databases">
        <authorList>
            <consortium name="PulseNet: The National Subtyping Network for Foodborne Disease Surveillance"/>
            <person name="Tarr C.L."/>
            <person name="Trees E."/>
            <person name="Katz L.S."/>
            <person name="Carleton-Romer H.A."/>
            <person name="Stroika S."/>
            <person name="Kucerova Z."/>
            <person name="Roache K.F."/>
            <person name="Sabol A.L."/>
            <person name="Besser J."/>
            <person name="Gerner-Smidt P."/>
        </authorList>
    </citation>
    <scope>NUCLEOTIDE SEQUENCE [LARGE SCALE GENOMIC DNA]</scope>
    <source>
        <strain evidence="2 3">2016D-0268</strain>
    </source>
</reference>
<dbReference type="AlphaFoldDB" id="A0A7U8BFH2"/>
<dbReference type="PANTHER" id="PTHR22916:SF3">
    <property type="entry name" value="UDP-GLCNAC:BETAGAL BETA-1,3-N-ACETYLGLUCOSAMINYLTRANSFERASE-LIKE PROTEIN 1"/>
    <property type="match status" value="1"/>
</dbReference>
<dbReference type="Pfam" id="PF00535">
    <property type="entry name" value="Glycos_transf_2"/>
    <property type="match status" value="1"/>
</dbReference>
<accession>A0A7U8BFH2</accession>
<comment type="caution">
    <text evidence="2">The sequence shown here is derived from an EMBL/GenBank/DDBJ whole genome shotgun (WGS) entry which is preliminary data.</text>
</comment>
<sequence length="468" mass="55586">MQTKKVGVVIPIYNVEKYLKECLDSAINQTYTNLEIILVNDGSTDENSFNIAKEYTLKDKRITLFDKKNGGQSTARNVGIEYFSGEYKLKNKTQTIKENSLIEFNIEGNNPYEIYTVYKSYKAFNNEQDLTSFTYPIIDYIIFLDSDDYWELNCIEECVPRMDGVDVLWFDYRPLYDKVKRKHISQMTYFDYKNEIIITPKEWLEKARARKLFYFWFAWQGMISFNFFKKIKLKFINGIFAEDCHFGVLLFALSESICILPKQIYVYRLRELSSMNFTNKKWVVHPNSYLKKIDVFENSNITRLYYESASWMQIALDFIKFINSNHYLSKDIKTHFLPVVCNKALTLKRFDKDPLCLKTHVKTLKIYIQNQPLGAVNRVKEYLSYKIAKELSKKKGILKLTLPFSITRIFLYHQKETREYQKNIKRDVLNKRLPLEFYRDYQQALKLKNQKLIQSLHGIGLKIMSLKG</sequence>
<dbReference type="EMBL" id="AABYWZ010000002">
    <property type="protein sequence ID" value="EAJ5680836.1"/>
    <property type="molecule type" value="Genomic_DNA"/>
</dbReference>
<evidence type="ECO:0000259" key="1">
    <source>
        <dbReference type="Pfam" id="PF00535"/>
    </source>
</evidence>
<dbReference type="InterPro" id="IPR029044">
    <property type="entry name" value="Nucleotide-diphossugar_trans"/>
</dbReference>
<dbReference type="GO" id="GO:0016758">
    <property type="term" value="F:hexosyltransferase activity"/>
    <property type="evidence" value="ECO:0007669"/>
    <property type="project" value="UniProtKB-ARBA"/>
</dbReference>
<dbReference type="SUPFAM" id="SSF53448">
    <property type="entry name" value="Nucleotide-diphospho-sugar transferases"/>
    <property type="match status" value="1"/>
</dbReference>
<evidence type="ECO:0000313" key="3">
    <source>
        <dbReference type="Proteomes" id="UP000556298"/>
    </source>
</evidence>
<name>A0A7U8BFH2_CAMLA</name>
<proteinExistence type="predicted"/>
<dbReference type="Proteomes" id="UP000556298">
    <property type="component" value="Unassembled WGS sequence"/>
</dbReference>
<dbReference type="PANTHER" id="PTHR22916">
    <property type="entry name" value="GLYCOSYLTRANSFERASE"/>
    <property type="match status" value="1"/>
</dbReference>
<feature type="domain" description="Glycosyltransferase 2-like" evidence="1">
    <location>
        <begin position="8"/>
        <end position="87"/>
    </location>
</feature>
<dbReference type="Gene3D" id="3.90.550.10">
    <property type="entry name" value="Spore Coat Polysaccharide Biosynthesis Protein SpsA, Chain A"/>
    <property type="match status" value="1"/>
</dbReference>
<keyword evidence="2" id="KW-0808">Transferase</keyword>
<protein>
    <submittedName>
        <fullName evidence="2">Glycosyltransferase family 2 protein</fullName>
    </submittedName>
</protein>
<organism evidence="2 3">
    <name type="scientific">Campylobacter lari</name>
    <dbReference type="NCBI Taxonomy" id="201"/>
    <lineage>
        <taxon>Bacteria</taxon>
        <taxon>Pseudomonadati</taxon>
        <taxon>Campylobacterota</taxon>
        <taxon>Epsilonproteobacteria</taxon>
        <taxon>Campylobacterales</taxon>
        <taxon>Campylobacteraceae</taxon>
        <taxon>Campylobacter</taxon>
    </lineage>
</organism>
<dbReference type="InterPro" id="IPR001173">
    <property type="entry name" value="Glyco_trans_2-like"/>
</dbReference>